<dbReference type="InParanoid" id="G4TYE2"/>
<gene>
    <name evidence="1" type="ORF">PIIN_10330</name>
</gene>
<evidence type="ECO:0000313" key="1">
    <source>
        <dbReference type="EMBL" id="CCA76335.1"/>
    </source>
</evidence>
<evidence type="ECO:0000313" key="2">
    <source>
        <dbReference type="Proteomes" id="UP000007148"/>
    </source>
</evidence>
<reference evidence="1 2" key="1">
    <citation type="journal article" date="2011" name="PLoS Pathog.">
        <title>Endophytic Life Strategies Decoded by Genome and Transcriptome Analyses of the Mutualistic Root Symbiont Piriformospora indica.</title>
        <authorList>
            <person name="Zuccaro A."/>
            <person name="Lahrmann U."/>
            <person name="Guldener U."/>
            <person name="Langen G."/>
            <person name="Pfiffi S."/>
            <person name="Biedenkopf D."/>
            <person name="Wong P."/>
            <person name="Samans B."/>
            <person name="Grimm C."/>
            <person name="Basiewicz M."/>
            <person name="Murat C."/>
            <person name="Martin F."/>
            <person name="Kogel K.H."/>
        </authorList>
    </citation>
    <scope>NUCLEOTIDE SEQUENCE [LARGE SCALE GENOMIC DNA]</scope>
    <source>
        <strain evidence="1 2">DSM 11827</strain>
    </source>
</reference>
<comment type="caution">
    <text evidence="1">The sequence shown here is derived from an EMBL/GenBank/DDBJ whole genome shotgun (WGS) entry which is preliminary data.</text>
</comment>
<dbReference type="AlphaFoldDB" id="G4TYE2"/>
<dbReference type="EMBL" id="CAFZ01000703">
    <property type="protein sequence ID" value="CCA76335.1"/>
    <property type="molecule type" value="Genomic_DNA"/>
</dbReference>
<organism evidence="1 2">
    <name type="scientific">Serendipita indica (strain DSM 11827)</name>
    <name type="common">Root endophyte fungus</name>
    <name type="synonym">Piriformospora indica</name>
    <dbReference type="NCBI Taxonomy" id="1109443"/>
    <lineage>
        <taxon>Eukaryota</taxon>
        <taxon>Fungi</taxon>
        <taxon>Dikarya</taxon>
        <taxon>Basidiomycota</taxon>
        <taxon>Agaricomycotina</taxon>
        <taxon>Agaricomycetes</taxon>
        <taxon>Sebacinales</taxon>
        <taxon>Serendipitaceae</taxon>
        <taxon>Serendipita</taxon>
    </lineage>
</organism>
<dbReference type="Proteomes" id="UP000007148">
    <property type="component" value="Unassembled WGS sequence"/>
</dbReference>
<protein>
    <submittedName>
        <fullName evidence="1">Uncharacterized protein</fullName>
    </submittedName>
</protein>
<dbReference type="HOGENOM" id="CLU_2264764_0_0_1"/>
<proteinExistence type="predicted"/>
<name>G4TYE2_SERID</name>
<sequence>MARSSLTSNQCGYFGHLGVKQGVVGGPYSSLYILRDKRIWGADSRTFNAPGSSPSSILKPINSLICGTFHLDLADGTHKRLEGIKPWLLSFDVLRTHGHIGKQ</sequence>
<accession>G4TYE2</accession>
<keyword evidence="2" id="KW-1185">Reference proteome</keyword>